<dbReference type="InterPro" id="IPR011322">
    <property type="entry name" value="N-reg_PII-like_a/b"/>
</dbReference>
<organism evidence="1 2">
    <name type="scientific">Kocuria rosea subsp. polaris</name>
    <dbReference type="NCBI Taxonomy" id="136273"/>
    <lineage>
        <taxon>Bacteria</taxon>
        <taxon>Bacillati</taxon>
        <taxon>Actinomycetota</taxon>
        <taxon>Actinomycetes</taxon>
        <taxon>Micrococcales</taxon>
        <taxon>Micrococcaceae</taxon>
        <taxon>Kocuria</taxon>
    </lineage>
</organism>
<dbReference type="GO" id="GO:0006808">
    <property type="term" value="P:regulation of nitrogen utilization"/>
    <property type="evidence" value="ECO:0007669"/>
    <property type="project" value="InterPro"/>
</dbReference>
<dbReference type="Proteomes" id="UP000030466">
    <property type="component" value="Unassembled WGS sequence"/>
</dbReference>
<dbReference type="Gene3D" id="3.30.70.120">
    <property type="match status" value="1"/>
</dbReference>
<evidence type="ECO:0000313" key="2">
    <source>
        <dbReference type="Proteomes" id="UP000030466"/>
    </source>
</evidence>
<dbReference type="SUPFAM" id="SSF54913">
    <property type="entry name" value="GlnB-like"/>
    <property type="match status" value="1"/>
</dbReference>
<dbReference type="PROSITE" id="PS51343">
    <property type="entry name" value="PII_GLNB_DOM"/>
    <property type="match status" value="1"/>
</dbReference>
<evidence type="ECO:0000313" key="1">
    <source>
        <dbReference type="EMBL" id="KHD97848.1"/>
    </source>
</evidence>
<dbReference type="RefSeq" id="WP_035925343.1">
    <property type="nucleotide sequence ID" value="NZ_JSUH01000005.1"/>
</dbReference>
<protein>
    <submittedName>
        <fullName evidence="1">Nitrogen regulatory protein P-II</fullName>
    </submittedName>
</protein>
<accession>A0A0A6VUH1</accession>
<comment type="caution">
    <text evidence="1">The sequence shown here is derived from an EMBL/GenBank/DDBJ whole genome shotgun (WGS) entry which is preliminary data.</text>
</comment>
<reference evidence="1 2" key="1">
    <citation type="journal article" date="2003" name="Int. J. Syst. Evol. Microbiol.">
        <title>Kocuria polaris sp. nov., an orange-pigmented psychrophilic bacterium isolated from an Antarctic cyanobacterial mat sample.</title>
        <authorList>
            <person name="Reddy G.S."/>
            <person name="Prakash J.S."/>
            <person name="Prabahar V."/>
            <person name="Matsumoto G.I."/>
            <person name="Stackebrandt E."/>
            <person name="Shivaji S."/>
        </authorList>
    </citation>
    <scope>NUCLEOTIDE SEQUENCE [LARGE SCALE GENOMIC DNA]</scope>
    <source>
        <strain evidence="1 2">CMS 76or</strain>
    </source>
</reference>
<dbReference type="InterPro" id="IPR015867">
    <property type="entry name" value="N-reg_PII/ATP_PRibTrfase_C"/>
</dbReference>
<dbReference type="OrthoDB" id="4943957at2"/>
<dbReference type="GO" id="GO:0030234">
    <property type="term" value="F:enzyme regulator activity"/>
    <property type="evidence" value="ECO:0007669"/>
    <property type="project" value="InterPro"/>
</dbReference>
<sequence length="117" mass="12458">MKFTAVVVIAPDELEDTVIEQAQRAGATGVTILPGKGIGGETKRTFFGLTFEGAQTVLLMVVGTHLATPILKVMHDLLVDGGGGSRGIAFSIPIDHLTGIDMQQVARFEEHMRREGA</sequence>
<dbReference type="AlphaFoldDB" id="A0A0A6VUH1"/>
<dbReference type="EMBL" id="JSUH01000005">
    <property type="protein sequence ID" value="KHD97848.1"/>
    <property type="molecule type" value="Genomic_DNA"/>
</dbReference>
<name>A0A0A6VUH1_KOCRO</name>
<dbReference type="Pfam" id="PF00543">
    <property type="entry name" value="P-II"/>
    <property type="match status" value="1"/>
</dbReference>
<dbReference type="InterPro" id="IPR002187">
    <property type="entry name" value="N-reg_PII"/>
</dbReference>
<proteinExistence type="predicted"/>
<keyword evidence="2" id="KW-1185">Reference proteome</keyword>
<gene>
    <name evidence="1" type="ORF">GY22_06940</name>
</gene>